<comment type="caution">
    <text evidence="3">The sequence shown here is derived from an EMBL/GenBank/DDBJ whole genome shotgun (WGS) entry which is preliminary data.</text>
</comment>
<feature type="coiled-coil region" evidence="1">
    <location>
        <begin position="283"/>
        <end position="378"/>
    </location>
</feature>
<reference evidence="3" key="1">
    <citation type="submission" date="2020-04" db="EMBL/GenBank/DDBJ databases">
        <title>Genome Assembly and Annotation of Botryosphaeria dothidea sdau 11-99, a Latent Pathogen of Apple Fruit Ring Rot in China.</title>
        <authorList>
            <person name="Yu C."/>
            <person name="Diao Y."/>
            <person name="Lu Q."/>
            <person name="Zhao J."/>
            <person name="Cui S."/>
            <person name="Peng C."/>
            <person name="He B."/>
            <person name="Liu H."/>
        </authorList>
    </citation>
    <scope>NUCLEOTIDE SEQUENCE [LARGE SCALE GENOMIC DNA]</scope>
    <source>
        <strain evidence="3">Sdau11-99</strain>
    </source>
</reference>
<evidence type="ECO:0000256" key="1">
    <source>
        <dbReference type="SAM" id="Coils"/>
    </source>
</evidence>
<keyword evidence="4" id="KW-1185">Reference proteome</keyword>
<feature type="region of interest" description="Disordered" evidence="2">
    <location>
        <begin position="183"/>
        <end position="244"/>
    </location>
</feature>
<keyword evidence="1" id="KW-0175">Coiled coil</keyword>
<protein>
    <submittedName>
        <fullName evidence="3">Uncharacterized protein</fullName>
    </submittedName>
</protein>
<sequence>MASPEPDVPFSVSVPVVAEWRESNVRCLGFGSQSLTLELHIDATESQASLRLRLPLALADYRKKRNVYLLVSPEHVLGVRENDGPIPDRVRDDLIKNKGASDILSICFELNQHSVLIAQSGATIRPKRGPSEAALEALHSLTRTTSFVLYLSKDSLHERQLQSLYTLVDAFTLTTGELESLYGGKGATVLPQPETTAESPPSYDELAPSPPPPPALPLSGEPSGPPVKKRKRSPGPADSKDPAWRTSIQQRLDALTQMVGAVRKEIASAAAPAPETQDLASHVNELAAEIGVLREQVGRMEERLEKKLESRLAEATEEMLERVEQRLEKQREEVADDVDDKLYLRDQEWEARLDDTLLDMKEEALLRVNEEMQTVEDSIRDDLRRALS</sequence>
<organism evidence="3 4">
    <name type="scientific">Botryosphaeria dothidea</name>
    <dbReference type="NCBI Taxonomy" id="55169"/>
    <lineage>
        <taxon>Eukaryota</taxon>
        <taxon>Fungi</taxon>
        <taxon>Dikarya</taxon>
        <taxon>Ascomycota</taxon>
        <taxon>Pezizomycotina</taxon>
        <taxon>Dothideomycetes</taxon>
        <taxon>Dothideomycetes incertae sedis</taxon>
        <taxon>Botryosphaeriales</taxon>
        <taxon>Botryosphaeriaceae</taxon>
        <taxon>Botryosphaeria</taxon>
    </lineage>
</organism>
<dbReference type="Proteomes" id="UP000572817">
    <property type="component" value="Unassembled WGS sequence"/>
</dbReference>
<evidence type="ECO:0000313" key="4">
    <source>
        <dbReference type="Proteomes" id="UP000572817"/>
    </source>
</evidence>
<evidence type="ECO:0000313" key="3">
    <source>
        <dbReference type="EMBL" id="KAF4305363.1"/>
    </source>
</evidence>
<accession>A0A8H4ISD7</accession>
<evidence type="ECO:0000256" key="2">
    <source>
        <dbReference type="SAM" id="MobiDB-lite"/>
    </source>
</evidence>
<gene>
    <name evidence="3" type="ORF">GTA08_BOTSDO06382</name>
</gene>
<dbReference type="EMBL" id="WWBZ02000040">
    <property type="protein sequence ID" value="KAF4305363.1"/>
    <property type="molecule type" value="Genomic_DNA"/>
</dbReference>
<name>A0A8H4ISD7_9PEZI</name>
<dbReference type="AlphaFoldDB" id="A0A8H4ISD7"/>
<dbReference type="OrthoDB" id="10435522at2759"/>
<proteinExistence type="predicted"/>